<dbReference type="GO" id="GO:0003924">
    <property type="term" value="F:GTPase activity"/>
    <property type="evidence" value="ECO:0007669"/>
    <property type="project" value="UniProtKB-UniRule"/>
</dbReference>
<dbReference type="InterPro" id="IPR006762">
    <property type="entry name" value="Gtr1_RagA"/>
</dbReference>
<dbReference type="InterPro" id="IPR039400">
    <property type="entry name" value="RagC/D"/>
</dbReference>
<evidence type="ECO:0000313" key="9">
    <source>
        <dbReference type="EMBL" id="ODV79432.1"/>
    </source>
</evidence>
<comment type="similarity">
    <text evidence="2 8">Belongs to the GTR/RAG GTP-binding protein family.</text>
</comment>
<keyword evidence="5 8" id="KW-0342">GTP-binding</keyword>
<dbReference type="GO" id="GO:0045121">
    <property type="term" value="C:membrane raft"/>
    <property type="evidence" value="ECO:0007669"/>
    <property type="project" value="EnsemblFungi"/>
</dbReference>
<evidence type="ECO:0000313" key="10">
    <source>
        <dbReference type="Proteomes" id="UP000094285"/>
    </source>
</evidence>
<keyword evidence="4" id="KW-0378">Hydrolase</keyword>
<dbReference type="Pfam" id="PF04670">
    <property type="entry name" value="Gtr1_RagA"/>
    <property type="match status" value="1"/>
</dbReference>
<dbReference type="GO" id="GO:0031902">
    <property type="term" value="C:late endosome membrane"/>
    <property type="evidence" value="ECO:0007669"/>
    <property type="project" value="EnsemblFungi"/>
</dbReference>
<dbReference type="GO" id="GO:0006995">
    <property type="term" value="P:cellular response to nitrogen starvation"/>
    <property type="evidence" value="ECO:0007669"/>
    <property type="project" value="EnsemblFungi"/>
</dbReference>
<dbReference type="CDD" id="cd11385">
    <property type="entry name" value="RagC_like"/>
    <property type="match status" value="1"/>
</dbReference>
<accession>A0A1E4SJ22</accession>
<dbReference type="Gene3D" id="3.40.50.300">
    <property type="entry name" value="P-loop containing nucleotide triphosphate hydrolases"/>
    <property type="match status" value="1"/>
</dbReference>
<comment type="function">
    <text evidence="8">GTPase involved in activation of the TORC1 signaling pathway, which promotes growth and represses autophagy in nutrient-rich conditions.</text>
</comment>
<dbReference type="RefSeq" id="XP_020064554.1">
    <property type="nucleotide sequence ID" value="XM_020211706.1"/>
</dbReference>
<dbReference type="GO" id="GO:0005634">
    <property type="term" value="C:nucleus"/>
    <property type="evidence" value="ECO:0007669"/>
    <property type="project" value="EnsemblFungi"/>
</dbReference>
<dbReference type="GO" id="GO:0034599">
    <property type="term" value="P:cellular response to oxidative stress"/>
    <property type="evidence" value="ECO:0007669"/>
    <property type="project" value="EnsemblFungi"/>
</dbReference>
<proteinExistence type="inferred from homology"/>
<evidence type="ECO:0000256" key="5">
    <source>
        <dbReference type="ARBA" id="ARBA00023134"/>
    </source>
</evidence>
<dbReference type="GO" id="GO:0010507">
    <property type="term" value="P:negative regulation of autophagy"/>
    <property type="evidence" value="ECO:0007669"/>
    <property type="project" value="EnsemblFungi"/>
</dbReference>
<evidence type="ECO:0000256" key="1">
    <source>
        <dbReference type="ARBA" id="ARBA00004308"/>
    </source>
</evidence>
<dbReference type="GeneID" id="30985842"/>
<evidence type="ECO:0000256" key="3">
    <source>
        <dbReference type="ARBA" id="ARBA00022741"/>
    </source>
</evidence>
<evidence type="ECO:0000256" key="8">
    <source>
        <dbReference type="RuleBase" id="RU367014"/>
    </source>
</evidence>
<dbReference type="Proteomes" id="UP000094285">
    <property type="component" value="Unassembled WGS sequence"/>
</dbReference>
<dbReference type="Gene3D" id="3.30.450.190">
    <property type="match status" value="1"/>
</dbReference>
<name>A0A1E4SJ22_9ASCO</name>
<dbReference type="EMBL" id="KV453912">
    <property type="protein sequence ID" value="ODV79432.1"/>
    <property type="molecule type" value="Genomic_DNA"/>
</dbReference>
<dbReference type="GO" id="GO:1903778">
    <property type="term" value="P:protein localization to vacuolar membrane"/>
    <property type="evidence" value="ECO:0007669"/>
    <property type="project" value="EnsemblFungi"/>
</dbReference>
<comment type="catalytic activity">
    <reaction evidence="7">
        <text>GTP + H2O = GDP + phosphate + H(+)</text>
        <dbReference type="Rhea" id="RHEA:19669"/>
        <dbReference type="ChEBI" id="CHEBI:15377"/>
        <dbReference type="ChEBI" id="CHEBI:15378"/>
        <dbReference type="ChEBI" id="CHEBI:37565"/>
        <dbReference type="ChEBI" id="CHEBI:43474"/>
        <dbReference type="ChEBI" id="CHEBI:58189"/>
    </reaction>
    <physiologicalReaction direction="left-to-right" evidence="7">
        <dbReference type="Rhea" id="RHEA:19670"/>
    </physiologicalReaction>
</comment>
<evidence type="ECO:0000256" key="6">
    <source>
        <dbReference type="ARBA" id="ARBA00023136"/>
    </source>
</evidence>
<organism evidence="9 10">
    <name type="scientific">Suhomyces tanzawaensis NRRL Y-17324</name>
    <dbReference type="NCBI Taxonomy" id="984487"/>
    <lineage>
        <taxon>Eukaryota</taxon>
        <taxon>Fungi</taxon>
        <taxon>Dikarya</taxon>
        <taxon>Ascomycota</taxon>
        <taxon>Saccharomycotina</taxon>
        <taxon>Pichiomycetes</taxon>
        <taxon>Debaryomycetaceae</taxon>
        <taxon>Suhomyces</taxon>
    </lineage>
</organism>
<dbReference type="GO" id="GO:0071230">
    <property type="term" value="P:cellular response to amino acid stimulus"/>
    <property type="evidence" value="ECO:0007669"/>
    <property type="project" value="EnsemblFungi"/>
</dbReference>
<evidence type="ECO:0000256" key="4">
    <source>
        <dbReference type="ARBA" id="ARBA00022801"/>
    </source>
</evidence>
<dbReference type="GO" id="GO:0071986">
    <property type="term" value="C:Ragulator complex"/>
    <property type="evidence" value="ECO:0007669"/>
    <property type="project" value="EnsemblFungi"/>
</dbReference>
<dbReference type="GO" id="GO:1904263">
    <property type="term" value="P:positive regulation of TORC1 signaling"/>
    <property type="evidence" value="ECO:0007669"/>
    <property type="project" value="EnsemblFungi"/>
</dbReference>
<dbReference type="GO" id="GO:0016237">
    <property type="term" value="P:microautophagy"/>
    <property type="evidence" value="ECO:0007669"/>
    <property type="project" value="EnsemblFungi"/>
</dbReference>
<comment type="subcellular location">
    <subcellularLocation>
        <location evidence="1">Endomembrane system</location>
    </subcellularLocation>
</comment>
<dbReference type="SUPFAM" id="SSF52540">
    <property type="entry name" value="P-loop containing nucleoside triphosphate hydrolases"/>
    <property type="match status" value="1"/>
</dbReference>
<dbReference type="InterPro" id="IPR027417">
    <property type="entry name" value="P-loop_NTPase"/>
</dbReference>
<gene>
    <name evidence="9" type="ORF">CANTADRAFT_90522</name>
</gene>
<dbReference type="GO" id="GO:0000329">
    <property type="term" value="C:fungal-type vacuole membrane"/>
    <property type="evidence" value="ECO:0007669"/>
    <property type="project" value="EnsemblFungi"/>
</dbReference>
<keyword evidence="3 8" id="KW-0547">Nucleotide-binding</keyword>
<reference evidence="10" key="1">
    <citation type="submission" date="2016-05" db="EMBL/GenBank/DDBJ databases">
        <title>Comparative genomics of biotechnologically important yeasts.</title>
        <authorList>
            <consortium name="DOE Joint Genome Institute"/>
            <person name="Riley R."/>
            <person name="Haridas S."/>
            <person name="Wolfe K.H."/>
            <person name="Lopes M.R."/>
            <person name="Hittinger C.T."/>
            <person name="Goker M."/>
            <person name="Salamov A."/>
            <person name="Wisecaver J."/>
            <person name="Long T.M."/>
            <person name="Aerts A.L."/>
            <person name="Barry K."/>
            <person name="Choi C."/>
            <person name="Clum A."/>
            <person name="Coughlan A.Y."/>
            <person name="Deshpande S."/>
            <person name="Douglass A.P."/>
            <person name="Hanson S.J."/>
            <person name="Klenk H.-P."/>
            <person name="Labutti K."/>
            <person name="Lapidus A."/>
            <person name="Lindquist E."/>
            <person name="Lipzen A."/>
            <person name="Meier-Kolthoff J.P."/>
            <person name="Ohm R.A."/>
            <person name="Otillar R.P."/>
            <person name="Pangilinan J."/>
            <person name="Peng Y."/>
            <person name="Rokas A."/>
            <person name="Rosa C.A."/>
            <person name="Scheuner C."/>
            <person name="Sibirny A.A."/>
            <person name="Slot J.C."/>
            <person name="Stielow J.B."/>
            <person name="Sun H."/>
            <person name="Kurtzman C.P."/>
            <person name="Blackwell M."/>
            <person name="Grigoriev I.V."/>
            <person name="Jeffries T.W."/>
        </authorList>
    </citation>
    <scope>NUCLEOTIDE SEQUENCE [LARGE SCALE GENOMIC DNA]</scope>
    <source>
        <strain evidence="10">NRRL Y-17324</strain>
    </source>
</reference>
<evidence type="ECO:0000256" key="2">
    <source>
        <dbReference type="ARBA" id="ARBA00007756"/>
    </source>
</evidence>
<dbReference type="PANTHER" id="PTHR11259">
    <property type="entry name" value="RAS-RELATED GTP BINDING RAG/GTR YEAST"/>
    <property type="match status" value="1"/>
</dbReference>
<keyword evidence="10" id="KW-1185">Reference proteome</keyword>
<protein>
    <recommendedName>
        <fullName evidence="8">GTP-binding protein</fullName>
    </recommendedName>
</protein>
<dbReference type="FunFam" id="3.40.50.300:FF:001086">
    <property type="entry name" value="GTP-binding protein GTR2"/>
    <property type="match status" value="1"/>
</dbReference>
<dbReference type="GO" id="GO:1990131">
    <property type="term" value="C:Gtr1-Gtr2 GTPase complex"/>
    <property type="evidence" value="ECO:0007669"/>
    <property type="project" value="UniProtKB-UniRule"/>
</dbReference>
<dbReference type="AlphaFoldDB" id="A0A1E4SJ22"/>
<dbReference type="PANTHER" id="PTHR11259:SF2">
    <property type="entry name" value="GH16429P"/>
    <property type="match status" value="1"/>
</dbReference>
<comment type="subunit">
    <text evidence="8">Component of the GSE complex.</text>
</comment>
<dbReference type="GO" id="GO:0045944">
    <property type="term" value="P:positive regulation of transcription by RNA polymerase II"/>
    <property type="evidence" value="ECO:0007669"/>
    <property type="project" value="EnsemblFungi"/>
</dbReference>
<dbReference type="GO" id="GO:0005525">
    <property type="term" value="F:GTP binding"/>
    <property type="evidence" value="ECO:0007669"/>
    <property type="project" value="UniProtKB-UniRule"/>
</dbReference>
<sequence length="368" mass="41318">MEATLLPNPKDTNATILLMGLRRGGKSSICKVVFHNMQPLDTLYLESTSKPTTELFSSLIDLSVMELPGQLNYFEPNYDSERLFSSIGALVYVIDSQDEYLNALTNLSMIVEFAYKVNPKINIEVLIHKIDGLSEDYRIDAQRDIMQRTGDELLDLGLEGVQVSFYLTSIFDHSIYEAFSRIVQKLIPELPSLENMLDNLVQHSSIDKVFLFDVNSKIYVATDSSPVDIQTYEVCAEFIDITIDLDDLYIEDSNGSQAKNSNSKVATPKELKSISHLSNGSILYLKQMIRGLALVALIRNDDVRILNDGSSESSIGTQERSLTIIDYNVNLLKKSLMKMWENSKLISRNEQYEASEHPSTADLGSDGI</sequence>
<dbReference type="GO" id="GO:0032456">
    <property type="term" value="P:endocytic recycling"/>
    <property type="evidence" value="ECO:0007669"/>
    <property type="project" value="EnsemblFungi"/>
</dbReference>
<dbReference type="GO" id="GO:0000785">
    <property type="term" value="C:chromatin"/>
    <property type="evidence" value="ECO:0007669"/>
    <property type="project" value="EnsemblFungi"/>
</dbReference>
<keyword evidence="6" id="KW-0472">Membrane</keyword>
<dbReference type="STRING" id="984487.A0A1E4SJ22"/>
<dbReference type="OrthoDB" id="26136at2759"/>
<evidence type="ECO:0000256" key="7">
    <source>
        <dbReference type="ARBA" id="ARBA00049117"/>
    </source>
</evidence>